<dbReference type="GO" id="GO:0033214">
    <property type="term" value="P:siderophore-iron import into cell"/>
    <property type="evidence" value="ECO:0007669"/>
    <property type="project" value="TreeGrafter"/>
</dbReference>
<dbReference type="PANTHER" id="PTHR30472">
    <property type="entry name" value="FERRIC ENTEROBACTIN TRANSPORT SYSTEM PERMEASE PROTEIN"/>
    <property type="match status" value="1"/>
</dbReference>
<keyword evidence="10" id="KW-1185">Reference proteome</keyword>
<dbReference type="OrthoDB" id="9811721at2"/>
<keyword evidence="7 8" id="KW-0472">Membrane</keyword>
<sequence>MNKGCKYGIALGAVILLLFIANLLAGSVAIPPADVFRILLLGSEGQKASWSFILWESRLPQALTALLCGGALSVCGLMLQTAFKNPLAGPSILGINSGASLGVAFVMLLFGGSITAGTFSLPGFFSVLTGAFIGAMLIMALILFFSTLIRSNVMLLITGIMIGYIASSAISLLNFFATAEGVQSYMIWGMGNFGGVSLRQMPAFALVTVFGLFGSLLLIKPLNALLLGERYAENLGVNLRRVRNWLLVITGLLTAVTTAFCGPVAFIGLAVPHVARMILGTANHNSLLPVTILCGGAVALLCNLICVLPGEAGIIPLNAVTPIIGAPVIIYVILSQRNPRHFS</sequence>
<dbReference type="Proteomes" id="UP000008630">
    <property type="component" value="Chromosome"/>
</dbReference>
<evidence type="ECO:0000256" key="6">
    <source>
        <dbReference type="ARBA" id="ARBA00022989"/>
    </source>
</evidence>
<keyword evidence="5 8" id="KW-0812">Transmembrane</keyword>
<dbReference type="STRING" id="693979.Bache_1759"/>
<dbReference type="InterPro" id="IPR000522">
    <property type="entry name" value="ABC_transptr_permease_BtuC"/>
</dbReference>
<comment type="subcellular location">
    <subcellularLocation>
        <location evidence="1">Cell membrane</location>
        <topology evidence="1">Multi-pass membrane protein</topology>
    </subcellularLocation>
</comment>
<dbReference type="Gene3D" id="1.10.3470.10">
    <property type="entry name" value="ABC transporter involved in vitamin B12 uptake, BtuC"/>
    <property type="match status" value="1"/>
</dbReference>
<evidence type="ECO:0000256" key="2">
    <source>
        <dbReference type="ARBA" id="ARBA00007935"/>
    </source>
</evidence>
<dbReference type="HOGENOM" id="CLU_013016_0_0_10"/>
<feature type="transmembrane region" description="Helical" evidence="8">
    <location>
        <begin position="123"/>
        <end position="146"/>
    </location>
</feature>
<reference evidence="9 10" key="2">
    <citation type="journal article" date="2011" name="Stand. Genomic Sci.">
        <title>Complete genome sequence of Bacteroides helcogenes type strain (P 36-108).</title>
        <authorList>
            <person name="Pati A."/>
            <person name="Gronow S."/>
            <person name="Zeytun A."/>
            <person name="Lapidus A."/>
            <person name="Nolan M."/>
            <person name="Hammon N."/>
            <person name="Deshpande S."/>
            <person name="Cheng J.F."/>
            <person name="Tapia R."/>
            <person name="Han C."/>
            <person name="Goodwin L."/>
            <person name="Pitluck S."/>
            <person name="Liolios K."/>
            <person name="Pagani I."/>
            <person name="Ivanova N."/>
            <person name="Mavromatis K."/>
            <person name="Chen A."/>
            <person name="Palaniappan K."/>
            <person name="Land M."/>
            <person name="Hauser L."/>
            <person name="Chang Y.J."/>
            <person name="Jeffries C.D."/>
            <person name="Detter J.C."/>
            <person name="Brambilla E."/>
            <person name="Rohde M."/>
            <person name="Goker M."/>
            <person name="Woyke T."/>
            <person name="Bristow J."/>
            <person name="Eisen J.A."/>
            <person name="Markowitz V."/>
            <person name="Hugenholtz P."/>
            <person name="Kyrpides N.C."/>
            <person name="Klenk H.P."/>
            <person name="Lucas S."/>
        </authorList>
    </citation>
    <scope>NUCLEOTIDE SEQUENCE [LARGE SCALE GENOMIC DNA]</scope>
    <source>
        <strain evidence="10">ATCC 35417 / DSM 20613 / JCM 6297 / CCUG 15421 / P 36-108</strain>
    </source>
</reference>
<dbReference type="GO" id="GO:0022857">
    <property type="term" value="F:transmembrane transporter activity"/>
    <property type="evidence" value="ECO:0007669"/>
    <property type="project" value="InterPro"/>
</dbReference>
<evidence type="ECO:0000256" key="8">
    <source>
        <dbReference type="SAM" id="Phobius"/>
    </source>
</evidence>
<dbReference type="InterPro" id="IPR037294">
    <property type="entry name" value="ABC_BtuC-like"/>
</dbReference>
<reference key="1">
    <citation type="submission" date="2010-11" db="EMBL/GenBank/DDBJ databases">
        <title>The complete genome of Bacteroides helcogenes P 36-108.</title>
        <authorList>
            <consortium name="US DOE Joint Genome Institute (JGI-PGF)"/>
            <person name="Lucas S."/>
            <person name="Copeland A."/>
            <person name="Lapidus A."/>
            <person name="Bruce D."/>
            <person name="Goodwin L."/>
            <person name="Pitluck S."/>
            <person name="Kyrpides N."/>
            <person name="Mavromatis K."/>
            <person name="Ivanova N."/>
            <person name="Zeytun A."/>
            <person name="Brettin T."/>
            <person name="Detter J.C."/>
            <person name="Tapia R."/>
            <person name="Han C."/>
            <person name="Land M."/>
            <person name="Hauser L."/>
            <person name="Markowitz V."/>
            <person name="Cheng J.-F."/>
            <person name="Hugenholtz P."/>
            <person name="Woyke T."/>
            <person name="Wu D."/>
            <person name="Gronow S."/>
            <person name="Wellnitz S."/>
            <person name="Brambilla E."/>
            <person name="Klenk H.-P."/>
            <person name="Eisen J.A."/>
        </authorList>
    </citation>
    <scope>NUCLEOTIDE SEQUENCE</scope>
    <source>
        <strain>P 36-108</strain>
    </source>
</reference>
<proteinExistence type="inferred from homology"/>
<feature type="transmembrane region" description="Helical" evidence="8">
    <location>
        <begin position="287"/>
        <end position="308"/>
    </location>
</feature>
<dbReference type="PANTHER" id="PTHR30472:SF41">
    <property type="entry name" value="TRANSPORT SYSTEM PERMEASE PROTEIN"/>
    <property type="match status" value="1"/>
</dbReference>
<dbReference type="Pfam" id="PF01032">
    <property type="entry name" value="FecCD"/>
    <property type="match status" value="1"/>
</dbReference>
<dbReference type="PATRIC" id="fig|693979.3.peg.1862"/>
<gene>
    <name evidence="9" type="ordered locus">Bache_1759</name>
</gene>
<evidence type="ECO:0000256" key="4">
    <source>
        <dbReference type="ARBA" id="ARBA00022475"/>
    </source>
</evidence>
<dbReference type="GO" id="GO:0005886">
    <property type="term" value="C:plasma membrane"/>
    <property type="evidence" value="ECO:0007669"/>
    <property type="project" value="UniProtKB-SubCell"/>
</dbReference>
<evidence type="ECO:0000256" key="5">
    <source>
        <dbReference type="ARBA" id="ARBA00022692"/>
    </source>
</evidence>
<feature type="transmembrane region" description="Helical" evidence="8">
    <location>
        <begin position="153"/>
        <end position="177"/>
    </location>
</feature>
<dbReference type="RefSeq" id="WP_013547338.1">
    <property type="nucleotide sequence ID" value="NC_014933.1"/>
</dbReference>
<feature type="transmembrane region" description="Helical" evidence="8">
    <location>
        <begin position="315"/>
        <end position="334"/>
    </location>
</feature>
<protein>
    <submittedName>
        <fullName evidence="9">Transport system permease protein</fullName>
    </submittedName>
</protein>
<keyword evidence="4" id="KW-1003">Cell membrane</keyword>
<feature type="transmembrane region" description="Helical" evidence="8">
    <location>
        <begin position="7"/>
        <end position="30"/>
    </location>
</feature>
<dbReference type="CDD" id="cd06550">
    <property type="entry name" value="TM_ABC_iron-siderophores_like"/>
    <property type="match status" value="1"/>
</dbReference>
<dbReference type="KEGG" id="bhl:Bache_1759"/>
<feature type="transmembrane region" description="Helical" evidence="8">
    <location>
        <begin position="59"/>
        <end position="79"/>
    </location>
</feature>
<accession>E6SNJ5</accession>
<evidence type="ECO:0000256" key="7">
    <source>
        <dbReference type="ARBA" id="ARBA00023136"/>
    </source>
</evidence>
<dbReference type="SUPFAM" id="SSF81345">
    <property type="entry name" value="ABC transporter involved in vitamin B12 uptake, BtuC"/>
    <property type="match status" value="1"/>
</dbReference>
<feature type="transmembrane region" description="Helical" evidence="8">
    <location>
        <begin position="197"/>
        <end position="219"/>
    </location>
</feature>
<dbReference type="EMBL" id="CP002352">
    <property type="protein sequence ID" value="ADV43744.1"/>
    <property type="molecule type" value="Genomic_DNA"/>
</dbReference>
<evidence type="ECO:0000256" key="3">
    <source>
        <dbReference type="ARBA" id="ARBA00022448"/>
    </source>
</evidence>
<evidence type="ECO:0000256" key="1">
    <source>
        <dbReference type="ARBA" id="ARBA00004651"/>
    </source>
</evidence>
<keyword evidence="3" id="KW-0813">Transport</keyword>
<name>E6SNJ5_BACT6</name>
<feature type="transmembrane region" description="Helical" evidence="8">
    <location>
        <begin position="91"/>
        <end position="111"/>
    </location>
</feature>
<keyword evidence="6 8" id="KW-1133">Transmembrane helix</keyword>
<evidence type="ECO:0000313" key="9">
    <source>
        <dbReference type="EMBL" id="ADV43744.1"/>
    </source>
</evidence>
<evidence type="ECO:0000313" key="10">
    <source>
        <dbReference type="Proteomes" id="UP000008630"/>
    </source>
</evidence>
<dbReference type="AlphaFoldDB" id="E6SNJ5"/>
<organism evidence="9 10">
    <name type="scientific">Bacteroides helcogenes (strain ATCC 35417 / DSM 20613 / JCM 6297 / CCUG 15421 / P 36-108)</name>
    <dbReference type="NCBI Taxonomy" id="693979"/>
    <lineage>
        <taxon>Bacteria</taxon>
        <taxon>Pseudomonadati</taxon>
        <taxon>Bacteroidota</taxon>
        <taxon>Bacteroidia</taxon>
        <taxon>Bacteroidales</taxon>
        <taxon>Bacteroidaceae</taxon>
        <taxon>Bacteroides</taxon>
    </lineage>
</organism>
<dbReference type="eggNOG" id="COG0609">
    <property type="taxonomic scope" value="Bacteria"/>
</dbReference>
<feature type="transmembrane region" description="Helical" evidence="8">
    <location>
        <begin position="245"/>
        <end position="267"/>
    </location>
</feature>
<comment type="similarity">
    <text evidence="2">Belongs to the binding-protein-dependent transport system permease family. FecCD subfamily.</text>
</comment>